<evidence type="ECO:0000313" key="4">
    <source>
        <dbReference type="Proteomes" id="UP000290921"/>
    </source>
</evidence>
<accession>A0A4Q0VGT6</accession>
<evidence type="ECO:0000313" key="5">
    <source>
        <dbReference type="Proteomes" id="UP001321763"/>
    </source>
</evidence>
<gene>
    <name evidence="3" type="ORF">DP130_00830</name>
    <name evidence="2" type="ORF">K234311028_07890</name>
</gene>
<dbReference type="InterPro" id="IPR014925">
    <property type="entry name" value="CGGC_dom"/>
</dbReference>
<dbReference type="Proteomes" id="UP001321763">
    <property type="component" value="Chromosome"/>
</dbReference>
<protein>
    <submittedName>
        <fullName evidence="3">CGGC domain-containing protein</fullName>
    </submittedName>
</protein>
<organism evidence="3 4">
    <name type="scientific">Clostridium tetani</name>
    <dbReference type="NCBI Taxonomy" id="1513"/>
    <lineage>
        <taxon>Bacteria</taxon>
        <taxon>Bacillati</taxon>
        <taxon>Bacillota</taxon>
        <taxon>Clostridia</taxon>
        <taxon>Eubacteriales</taxon>
        <taxon>Clostridiaceae</taxon>
        <taxon>Clostridium</taxon>
    </lineage>
</organism>
<dbReference type="AlphaFoldDB" id="A0A4Q0VGT6"/>
<evidence type="ECO:0000259" key="1">
    <source>
        <dbReference type="SMART" id="SM01078"/>
    </source>
</evidence>
<reference evidence="2 5" key="2">
    <citation type="submission" date="2022-09" db="EMBL/GenBank/DDBJ databases">
        <title>complete genome sequences of Clostridium tetani str. KHSU-234311-028 isolated from soil.</title>
        <authorList>
            <person name="Sekizuka T."/>
            <person name="Shitada C."/>
            <person name="Takahashi M."/>
            <person name="Kuroda M."/>
        </authorList>
    </citation>
    <scope>NUCLEOTIDE SEQUENCE [LARGE SCALE GENOMIC DNA]</scope>
    <source>
        <strain evidence="2 5">KHSU-234311-028</strain>
    </source>
</reference>
<name>A0A4Q0VGT6_CLOTA</name>
<sequence length="107" mass="12310">MAIAIMACRKLIGKCSGTGCFKAYNESIKAFEIYKSNKPELASFFYCNGCKETKFKDEDWNHKIIQLKKNNVDTIHLALCIEVECNKYEKHEKMLKSEGFKVIHGSH</sequence>
<feature type="domain" description="CGGC" evidence="1">
    <location>
        <begin position="2"/>
        <end position="107"/>
    </location>
</feature>
<proteinExistence type="predicted"/>
<dbReference type="Proteomes" id="UP000290921">
    <property type="component" value="Unassembled WGS sequence"/>
</dbReference>
<evidence type="ECO:0000313" key="2">
    <source>
        <dbReference type="EMBL" id="BDR80543.1"/>
    </source>
</evidence>
<reference evidence="3 4" key="1">
    <citation type="submission" date="2018-06" db="EMBL/GenBank/DDBJ databases">
        <title>Genome conservation of Clostridium tetani.</title>
        <authorList>
            <person name="Bruggemann H."/>
            <person name="Popoff M.R."/>
        </authorList>
    </citation>
    <scope>NUCLEOTIDE SEQUENCE [LARGE SCALE GENOMIC DNA]</scope>
    <source>
        <strain evidence="3 4">2017.061</strain>
    </source>
</reference>
<evidence type="ECO:0000313" key="3">
    <source>
        <dbReference type="EMBL" id="RXI50549.1"/>
    </source>
</evidence>
<dbReference type="SMART" id="SM01078">
    <property type="entry name" value="CGGC"/>
    <property type="match status" value="1"/>
</dbReference>
<dbReference type="EMBL" id="QMAP01000001">
    <property type="protein sequence ID" value="RXI50549.1"/>
    <property type="molecule type" value="Genomic_DNA"/>
</dbReference>
<dbReference type="Pfam" id="PF08821">
    <property type="entry name" value="CGGC"/>
    <property type="match status" value="1"/>
</dbReference>
<dbReference type="EMBL" id="AP026818">
    <property type="protein sequence ID" value="BDR80543.1"/>
    <property type="molecule type" value="Genomic_DNA"/>
</dbReference>
<dbReference type="RefSeq" id="WP_035110148.1">
    <property type="nucleotide sequence ID" value="NZ_AP026806.1"/>
</dbReference>